<evidence type="ECO:0000313" key="1">
    <source>
        <dbReference type="EMBL" id="KNY29070.1"/>
    </source>
</evidence>
<dbReference type="OrthoDB" id="9859353at2"/>
<organism evidence="1 2">
    <name type="scientific">Pseudobacteroides cellulosolvens ATCC 35603 = DSM 2933</name>
    <dbReference type="NCBI Taxonomy" id="398512"/>
    <lineage>
        <taxon>Bacteria</taxon>
        <taxon>Bacillati</taxon>
        <taxon>Bacillota</taxon>
        <taxon>Clostridia</taxon>
        <taxon>Eubacteriales</taxon>
        <taxon>Oscillospiraceae</taxon>
        <taxon>Pseudobacteroides</taxon>
    </lineage>
</organism>
<dbReference type="eggNOG" id="ENOG5033XS5">
    <property type="taxonomic scope" value="Bacteria"/>
</dbReference>
<proteinExistence type="predicted"/>
<sequence length="94" mass="10528">MTVGYASKPDTPETGTELSTEIAYDEARLLYWLRQRNLGEYVITTTRVAWDEFKSKLVQKDGRLIYPGTGEAVDGVTLAACPAEHLHPDEKEVN</sequence>
<gene>
    <name evidence="1" type="ORF">Bccel_4344</name>
</gene>
<dbReference type="EMBL" id="LGTC01000001">
    <property type="protein sequence ID" value="KNY29070.1"/>
    <property type="molecule type" value="Genomic_DNA"/>
</dbReference>
<evidence type="ECO:0000313" key="2">
    <source>
        <dbReference type="Proteomes" id="UP000036923"/>
    </source>
</evidence>
<name>A0A0L6JTQ4_9FIRM</name>
<protein>
    <submittedName>
        <fullName evidence="1">Uncharacterized protein</fullName>
    </submittedName>
</protein>
<keyword evidence="2" id="KW-1185">Reference proteome</keyword>
<reference evidence="2" key="1">
    <citation type="submission" date="2015-07" db="EMBL/GenBank/DDBJ databases">
        <title>Near-Complete Genome Sequence of the Cellulolytic Bacterium Bacteroides (Pseudobacteroides) cellulosolvens ATCC 35603.</title>
        <authorList>
            <person name="Dassa B."/>
            <person name="Utturkar S.M."/>
            <person name="Klingeman D.M."/>
            <person name="Hurt R.A."/>
            <person name="Keller M."/>
            <person name="Xu J."/>
            <person name="Reddy Y.H.K."/>
            <person name="Borovok I."/>
            <person name="Grinberg I.R."/>
            <person name="Lamed R."/>
            <person name="Zhivin O."/>
            <person name="Bayer E.A."/>
            <person name="Brown S.D."/>
        </authorList>
    </citation>
    <scope>NUCLEOTIDE SEQUENCE [LARGE SCALE GENOMIC DNA]</scope>
    <source>
        <strain evidence="2">DSM 2933</strain>
    </source>
</reference>
<accession>A0A0L6JTQ4</accession>
<comment type="caution">
    <text evidence="1">The sequence shown here is derived from an EMBL/GenBank/DDBJ whole genome shotgun (WGS) entry which is preliminary data.</text>
</comment>
<dbReference type="STRING" id="398512.Bccel_4344"/>
<dbReference type="RefSeq" id="WP_010244688.1">
    <property type="nucleotide sequence ID" value="NZ_JQKC01000005.1"/>
</dbReference>
<dbReference type="Proteomes" id="UP000036923">
    <property type="component" value="Unassembled WGS sequence"/>
</dbReference>
<dbReference type="AlphaFoldDB" id="A0A0L6JTQ4"/>